<protein>
    <submittedName>
        <fullName evidence="2">Uncharacterized protein</fullName>
    </submittedName>
</protein>
<dbReference type="EMBL" id="MT631674">
    <property type="protein sequence ID" value="QNO56959.1"/>
    <property type="molecule type" value="Genomic_DNA"/>
</dbReference>
<organism evidence="2">
    <name type="scientific">Candidatus Methanophaga sp. ANME-1 ERB7</name>
    <dbReference type="NCBI Taxonomy" id="2759913"/>
    <lineage>
        <taxon>Archaea</taxon>
        <taxon>Methanobacteriati</taxon>
        <taxon>Methanobacteriota</taxon>
        <taxon>Stenosarchaea group</taxon>
        <taxon>Methanomicrobia</taxon>
        <taxon>Candidatus Methanophagales</taxon>
        <taxon>Candidatus Methanophagaceae</taxon>
        <taxon>Candidatus Methanophaga</taxon>
    </lineage>
</organism>
<feature type="compositionally biased region" description="Basic residues" evidence="1">
    <location>
        <begin position="1"/>
        <end position="12"/>
    </location>
</feature>
<evidence type="ECO:0000313" key="2">
    <source>
        <dbReference type="EMBL" id="QNO56959.1"/>
    </source>
</evidence>
<feature type="region of interest" description="Disordered" evidence="1">
    <location>
        <begin position="1"/>
        <end position="21"/>
    </location>
</feature>
<name>A0A7G9Z9M5_9EURY</name>
<accession>A0A7G9Z9M5</accession>
<evidence type="ECO:0000256" key="1">
    <source>
        <dbReference type="SAM" id="MobiDB-lite"/>
    </source>
</evidence>
<proteinExistence type="predicted"/>
<reference evidence="2" key="1">
    <citation type="submission" date="2020-06" db="EMBL/GenBank/DDBJ databases">
        <title>Unique genomic features of the anaerobic methanotrophic archaea.</title>
        <authorList>
            <person name="Chadwick G.L."/>
            <person name="Skennerton C.T."/>
            <person name="Laso-Perez R."/>
            <person name="Leu A.O."/>
            <person name="Speth D.R."/>
            <person name="Yu H."/>
            <person name="Morgan-Lang C."/>
            <person name="Hatzenpichler R."/>
            <person name="Goudeau D."/>
            <person name="Malmstrom R."/>
            <person name="Brazelton W.J."/>
            <person name="Woyke T."/>
            <person name="Hallam S.J."/>
            <person name="Tyson G.W."/>
            <person name="Wegener G."/>
            <person name="Boetius A."/>
            <person name="Orphan V."/>
        </authorList>
    </citation>
    <scope>NUCLEOTIDE SEQUENCE</scope>
</reference>
<gene>
    <name evidence="2" type="ORF">PHLPJACP_00017</name>
</gene>
<dbReference type="AlphaFoldDB" id="A0A7G9Z9M5"/>
<sequence length="62" mass="7293">MRVKVKVKKQERRSHGERNTVTGQKAEEVAHHVQKMWSCCLWDTCKILCGLRVWEIKADEVV</sequence>